<dbReference type="GO" id="GO:0008408">
    <property type="term" value="F:3'-5' exonuclease activity"/>
    <property type="evidence" value="ECO:0007669"/>
    <property type="project" value="InterPro"/>
</dbReference>
<dbReference type="Pfam" id="PF00149">
    <property type="entry name" value="Metallophos"/>
    <property type="match status" value="1"/>
</dbReference>
<accession>A0A7C2V6K9</accession>
<dbReference type="InterPro" id="IPR029052">
    <property type="entry name" value="Metallo-depent_PP-like"/>
</dbReference>
<dbReference type="Gene3D" id="3.60.21.10">
    <property type="match status" value="1"/>
</dbReference>
<organism evidence="6">
    <name type="scientific">Hydrogenobacter sp</name>
    <dbReference type="NCBI Taxonomy" id="2152829"/>
    <lineage>
        <taxon>Bacteria</taxon>
        <taxon>Pseudomonadati</taxon>
        <taxon>Aquificota</taxon>
        <taxon>Aquificia</taxon>
        <taxon>Aquificales</taxon>
        <taxon>Aquificaceae</taxon>
        <taxon>Hydrogenobacter</taxon>
    </lineage>
</organism>
<dbReference type="SUPFAM" id="SSF56300">
    <property type="entry name" value="Metallo-dependent phosphatases"/>
    <property type="match status" value="1"/>
</dbReference>
<feature type="domain" description="Calcineurin-like phosphoesterase" evidence="5">
    <location>
        <begin position="1"/>
        <end position="215"/>
    </location>
</feature>
<dbReference type="InterPro" id="IPR050535">
    <property type="entry name" value="DNA_Repair-Maintenance_Comp"/>
</dbReference>
<evidence type="ECO:0000256" key="3">
    <source>
        <dbReference type="ARBA" id="ARBA00022839"/>
    </source>
</evidence>
<comment type="function">
    <text evidence="4">SbcCD cleaves DNA hairpin structures. These structures can inhibit DNA replication and are intermediates in certain DNA recombination reactions. The complex acts as a 3'-&gt;5' double strand exonuclease that can open hairpins. It also has a 5' single-strand endonuclease activity.</text>
</comment>
<dbReference type="PANTHER" id="PTHR30337">
    <property type="entry name" value="COMPONENT OF ATP-DEPENDENT DSDNA EXONUCLEASE"/>
    <property type="match status" value="1"/>
</dbReference>
<keyword evidence="4" id="KW-0235">DNA replication</keyword>
<comment type="similarity">
    <text evidence="4">Belongs to the SbcD family.</text>
</comment>
<proteinExistence type="inferred from homology"/>
<dbReference type="AlphaFoldDB" id="A0A7C2V6K9"/>
<dbReference type="CDD" id="cd00840">
    <property type="entry name" value="MPP_Mre11_N"/>
    <property type="match status" value="1"/>
</dbReference>
<dbReference type="GO" id="GO:0006260">
    <property type="term" value="P:DNA replication"/>
    <property type="evidence" value="ECO:0007669"/>
    <property type="project" value="UniProtKB-KW"/>
</dbReference>
<name>A0A7C2V6K9_9AQUI</name>
<keyword evidence="4" id="KW-0233">DNA recombination</keyword>
<dbReference type="NCBIfam" id="TIGR00619">
    <property type="entry name" value="sbcd"/>
    <property type="match status" value="1"/>
</dbReference>
<dbReference type="InterPro" id="IPR041796">
    <property type="entry name" value="Mre11_N"/>
</dbReference>
<protein>
    <recommendedName>
        <fullName evidence="4">Nuclease SbcCD subunit D</fullName>
    </recommendedName>
</protein>
<comment type="caution">
    <text evidence="6">The sequence shown here is derived from an EMBL/GenBank/DDBJ whole genome shotgun (WGS) entry which is preliminary data.</text>
</comment>
<comment type="subunit">
    <text evidence="4">Heterodimer of SbcC and SbcD.</text>
</comment>
<gene>
    <name evidence="4 6" type="primary">sbcD</name>
    <name evidence="6" type="ORF">ENO47_02965</name>
</gene>
<dbReference type="InterPro" id="IPR004843">
    <property type="entry name" value="Calcineurin-like_PHP"/>
</dbReference>
<evidence type="ECO:0000259" key="5">
    <source>
        <dbReference type="Pfam" id="PF00149"/>
    </source>
</evidence>
<evidence type="ECO:0000256" key="2">
    <source>
        <dbReference type="ARBA" id="ARBA00022801"/>
    </source>
</evidence>
<keyword evidence="3 4" id="KW-0269">Exonuclease</keyword>
<dbReference type="GO" id="GO:0004519">
    <property type="term" value="F:endonuclease activity"/>
    <property type="evidence" value="ECO:0007669"/>
    <property type="project" value="UniProtKB-KW"/>
</dbReference>
<sequence length="383" mass="44217">MRLLHVADLHAGKRLYDRISRKEDLFYALEQIKRICKEEKVEVLLIAGDVFDKRNPDFESQEVILEFLTEINSFGLHTLLIAGNHDSYDFMKIHKPLKKLANIHVFDRPSKDIKEMVFEYGDLKVACIPYPDERVITHLHEDKERSYAEKVALYMKALANEVRDARYKVLMAHLMLDRAKVAGSEIEYTVSPAFAVRTDSIPEDFDYVALGHVHRNQRIEGAVPKVYYSGSPYQIDFSEKGMDKFVNLLVLEDGLVKVNPIKLDLKRQLIEISLKEEDNISQALEPFAHMDVLVKVFLNVRMGDPFYNYKRDLVKKILGEKLAKLEIEPIGTSKPTELKGNNLNLIDLYVSFCKDKYKDEPSDSLKKLLQDLINKVSHEAYTP</sequence>
<evidence type="ECO:0000256" key="1">
    <source>
        <dbReference type="ARBA" id="ARBA00022722"/>
    </source>
</evidence>
<keyword evidence="2 4" id="KW-0378">Hydrolase</keyword>
<keyword evidence="1 4" id="KW-0540">Nuclease</keyword>
<keyword evidence="4" id="KW-0255">Endonuclease</keyword>
<reference evidence="6" key="1">
    <citation type="journal article" date="2020" name="mSystems">
        <title>Genome- and Community-Level Interaction Insights into Carbon Utilization and Element Cycling Functions of Hydrothermarchaeota in Hydrothermal Sediment.</title>
        <authorList>
            <person name="Zhou Z."/>
            <person name="Liu Y."/>
            <person name="Xu W."/>
            <person name="Pan J."/>
            <person name="Luo Z.H."/>
            <person name="Li M."/>
        </authorList>
    </citation>
    <scope>NUCLEOTIDE SEQUENCE [LARGE SCALE GENOMIC DNA]</scope>
    <source>
        <strain evidence="6">SpSt-132</strain>
    </source>
</reference>
<dbReference type="PANTHER" id="PTHR30337:SF0">
    <property type="entry name" value="NUCLEASE SBCCD SUBUNIT D"/>
    <property type="match status" value="1"/>
</dbReference>
<evidence type="ECO:0000256" key="4">
    <source>
        <dbReference type="RuleBase" id="RU363069"/>
    </source>
</evidence>
<evidence type="ECO:0000313" key="6">
    <source>
        <dbReference type="EMBL" id="HEW45621.1"/>
    </source>
</evidence>
<dbReference type="EMBL" id="DSFP01000031">
    <property type="protein sequence ID" value="HEW45621.1"/>
    <property type="molecule type" value="Genomic_DNA"/>
</dbReference>
<dbReference type="GO" id="GO:0006310">
    <property type="term" value="P:DNA recombination"/>
    <property type="evidence" value="ECO:0007669"/>
    <property type="project" value="UniProtKB-KW"/>
</dbReference>
<dbReference type="InterPro" id="IPR004593">
    <property type="entry name" value="SbcD"/>
</dbReference>